<dbReference type="GO" id="GO:0004867">
    <property type="term" value="F:serine-type endopeptidase inhibitor activity"/>
    <property type="evidence" value="ECO:0007669"/>
    <property type="project" value="InterPro"/>
</dbReference>
<name>A0A0K8RDK7_IXORI</name>
<feature type="signal peptide" evidence="1">
    <location>
        <begin position="1"/>
        <end position="21"/>
    </location>
</feature>
<dbReference type="AlphaFoldDB" id="A0A0K8RDK7"/>
<sequence>MEICWCRLVVFVIVVAVQARGEPGVPDTPCEDRLPNVVTCGEDAREGWYFDLEAKVCRRIKGCNFSTNYFQNSTECESVCSLDKYCRLEKPQVTSWTSLSFVSK</sequence>
<dbReference type="InterPro" id="IPR036880">
    <property type="entry name" value="Kunitz_BPTI_sf"/>
</dbReference>
<evidence type="ECO:0000259" key="2">
    <source>
        <dbReference type="Pfam" id="PF00014"/>
    </source>
</evidence>
<accession>A0A0K8RDK7</accession>
<dbReference type="Gene3D" id="4.10.410.10">
    <property type="entry name" value="Pancreatic trypsin inhibitor Kunitz domain"/>
    <property type="match status" value="1"/>
</dbReference>
<feature type="chain" id="PRO_5005517602" evidence="1">
    <location>
        <begin position="22"/>
        <end position="104"/>
    </location>
</feature>
<dbReference type="SUPFAM" id="SSF57362">
    <property type="entry name" value="BPTI-like"/>
    <property type="match status" value="1"/>
</dbReference>
<organism evidence="3">
    <name type="scientific">Ixodes ricinus</name>
    <name type="common">Common tick</name>
    <name type="synonym">Acarus ricinus</name>
    <dbReference type="NCBI Taxonomy" id="34613"/>
    <lineage>
        <taxon>Eukaryota</taxon>
        <taxon>Metazoa</taxon>
        <taxon>Ecdysozoa</taxon>
        <taxon>Arthropoda</taxon>
        <taxon>Chelicerata</taxon>
        <taxon>Arachnida</taxon>
        <taxon>Acari</taxon>
        <taxon>Parasitiformes</taxon>
        <taxon>Ixodida</taxon>
        <taxon>Ixodoidea</taxon>
        <taxon>Ixodidae</taxon>
        <taxon>Ixodinae</taxon>
        <taxon>Ixodes</taxon>
    </lineage>
</organism>
<evidence type="ECO:0000256" key="1">
    <source>
        <dbReference type="SAM" id="SignalP"/>
    </source>
</evidence>
<feature type="domain" description="BPTI/Kunitz inhibitor" evidence="2">
    <location>
        <begin position="39"/>
        <end position="80"/>
    </location>
</feature>
<dbReference type="Pfam" id="PF00014">
    <property type="entry name" value="Kunitz_BPTI"/>
    <property type="match status" value="1"/>
</dbReference>
<dbReference type="EMBL" id="GADI01004855">
    <property type="protein sequence ID" value="JAA68953.1"/>
    <property type="molecule type" value="mRNA"/>
</dbReference>
<evidence type="ECO:0000313" key="3">
    <source>
        <dbReference type="EMBL" id="JAA68953.1"/>
    </source>
</evidence>
<dbReference type="InterPro" id="IPR002223">
    <property type="entry name" value="Kunitz_BPTI"/>
</dbReference>
<protein>
    <submittedName>
        <fullName evidence="3">Putative salivary kunitz domain protein</fullName>
    </submittedName>
</protein>
<reference evidence="3" key="1">
    <citation type="submission" date="2012-12" db="EMBL/GenBank/DDBJ databases">
        <title>Identification and characterization of a phenylalanine ammonia-lyase gene family in Isatis indigotica Fort.</title>
        <authorList>
            <person name="Liu Q."/>
            <person name="Chen J."/>
            <person name="Zhou X."/>
            <person name="Di P."/>
            <person name="Xiao Y."/>
            <person name="Xuan H."/>
            <person name="Zhang L."/>
            <person name="Chen W."/>
        </authorList>
    </citation>
    <scope>NUCLEOTIDE SEQUENCE</scope>
    <source>
        <tissue evidence="3">Salivary gland</tissue>
    </source>
</reference>
<proteinExistence type="evidence at transcript level"/>
<keyword evidence="1" id="KW-0732">Signal</keyword>